<dbReference type="FunFam" id="3.40.640.10:FF:000004">
    <property type="entry name" value="Acetylornithine aminotransferase"/>
    <property type="match status" value="1"/>
</dbReference>
<gene>
    <name evidence="9 10" type="primary">bioA</name>
    <name evidence="10" type="ORF">DCC35_07940</name>
</gene>
<keyword evidence="7 9" id="KW-0663">Pyridoxal phosphate</keyword>
<keyword evidence="4 9" id="KW-0808">Transferase</keyword>
<dbReference type="SUPFAM" id="SSF53383">
    <property type="entry name" value="PLP-dependent transferases"/>
    <property type="match status" value="1"/>
</dbReference>
<dbReference type="UniPathway" id="UPA00078">
    <property type="reaction ID" value="UER00160"/>
</dbReference>
<dbReference type="AlphaFoldDB" id="A0A4D7K5M4"/>
<evidence type="ECO:0000256" key="7">
    <source>
        <dbReference type="ARBA" id="ARBA00022898"/>
    </source>
</evidence>
<dbReference type="GO" id="GO:0051537">
    <property type="term" value="F:2 iron, 2 sulfur cluster binding"/>
    <property type="evidence" value="ECO:0007669"/>
    <property type="project" value="UniProtKB-KW"/>
</dbReference>
<comment type="catalytic activity">
    <reaction evidence="8 9">
        <text>(8S)-8-amino-7-oxononanoate + S-adenosyl-L-methionine = S-adenosyl-4-methylsulfanyl-2-oxobutanoate + (7R,8S)-7,8-diammoniononanoate</text>
        <dbReference type="Rhea" id="RHEA:16861"/>
        <dbReference type="ChEBI" id="CHEBI:16490"/>
        <dbReference type="ChEBI" id="CHEBI:59789"/>
        <dbReference type="ChEBI" id="CHEBI:149468"/>
        <dbReference type="ChEBI" id="CHEBI:149469"/>
        <dbReference type="EC" id="2.6.1.62"/>
    </reaction>
</comment>
<comment type="pathway">
    <text evidence="2 9">Cofactor biosynthesis; biotin biosynthesis; 7,8-diaminononanoate from 8-amino-7-oxononanoate (SAM route): step 1/1.</text>
</comment>
<dbReference type="EC" id="2.6.1.62" evidence="9"/>
<organism evidence="10 11">
    <name type="scientific">Mangrovivirga cuniculi</name>
    <dbReference type="NCBI Taxonomy" id="2715131"/>
    <lineage>
        <taxon>Bacteria</taxon>
        <taxon>Pseudomonadati</taxon>
        <taxon>Bacteroidota</taxon>
        <taxon>Cytophagia</taxon>
        <taxon>Cytophagales</taxon>
        <taxon>Mangrovivirgaceae</taxon>
        <taxon>Mangrovivirga</taxon>
    </lineage>
</organism>
<name>A0A4D7K5M4_9BACT</name>
<dbReference type="NCBIfam" id="NF004624">
    <property type="entry name" value="PRK05964.1"/>
    <property type="match status" value="1"/>
</dbReference>
<keyword evidence="6 9" id="KW-0093">Biotin biosynthesis</keyword>
<feature type="binding site" evidence="9">
    <location>
        <begin position="302"/>
        <end position="303"/>
    </location>
    <ligand>
        <name>pyridoxal 5'-phosphate</name>
        <dbReference type="ChEBI" id="CHEBI:597326"/>
    </ligand>
</feature>
<dbReference type="Gene3D" id="3.40.640.10">
    <property type="entry name" value="Type I PLP-dependent aspartate aminotransferase-like (Major domain)"/>
    <property type="match status" value="1"/>
</dbReference>
<dbReference type="InterPro" id="IPR015421">
    <property type="entry name" value="PyrdxlP-dep_Trfase_major"/>
</dbReference>
<sequence>MADNLISRDKEVIWHPFTSLGGNENPLPAVKGDGIYIELEDGRRIIDGVSSWWVNLHGHGNKHIAKAVAKQAADLEHVIFAGFTHEPAVKLAEEVLSITPKNQKKVFFSDNGSTAVEVALKMAFQYWHNQKIEKKKVIAINGSYHGDTFGAMSVGDRDVFVKPFIPYLFDVEFIDFPGSENQQDVLKQFADIIDSDDVAAFIFEPLVQGSAGMRIYDTEVLDTMLSMAKGAGVVCIADEVFTGFGRTGKMFACDHLRHNPDIMCLSKGLTGGTMALGATTCTLDIQKPFQTSDLLKTFFHGHSYTGNPIACASGVASMELLKSDECQKKIKKISEWHKSSSVRLGGNRAIKNVRHLGTILAFEVKTLKDTGYFNEVRHRLYPTFLKHDVLLRPLGNVVYFLPPYCITEEEYEKVIEVIEKVMREINS</sequence>
<accession>A0A4D7K5M4</accession>
<evidence type="ECO:0000313" key="10">
    <source>
        <dbReference type="EMBL" id="QCK14678.1"/>
    </source>
</evidence>
<evidence type="ECO:0000256" key="9">
    <source>
        <dbReference type="HAMAP-Rule" id="MF_00834"/>
    </source>
</evidence>
<dbReference type="PROSITE" id="PS00600">
    <property type="entry name" value="AA_TRANSFER_CLASS_3"/>
    <property type="match status" value="1"/>
</dbReference>
<keyword evidence="9" id="KW-0963">Cytoplasm</keyword>
<dbReference type="Gene3D" id="3.90.1150.10">
    <property type="entry name" value="Aspartate Aminotransferase, domain 1"/>
    <property type="match status" value="1"/>
</dbReference>
<dbReference type="EMBL" id="CP028923">
    <property type="protein sequence ID" value="QCK14678.1"/>
    <property type="molecule type" value="Genomic_DNA"/>
</dbReference>
<dbReference type="GO" id="GO:0004015">
    <property type="term" value="F:adenosylmethionine-8-amino-7-oxononanoate transaminase activity"/>
    <property type="evidence" value="ECO:0007669"/>
    <property type="project" value="UniProtKB-UniRule"/>
</dbReference>
<feature type="binding site" evidence="9">
    <location>
        <position position="144"/>
    </location>
    <ligand>
        <name>substrate</name>
    </ligand>
</feature>
<evidence type="ECO:0000256" key="8">
    <source>
        <dbReference type="ARBA" id="ARBA00048449"/>
    </source>
</evidence>
<dbReference type="PANTHER" id="PTHR42684:SF3">
    <property type="entry name" value="ADENOSYLMETHIONINE-8-AMINO-7-OXONONANOATE AMINOTRANSFERASE"/>
    <property type="match status" value="1"/>
</dbReference>
<dbReference type="GO" id="GO:0009102">
    <property type="term" value="P:biotin biosynthetic process"/>
    <property type="evidence" value="ECO:0007669"/>
    <property type="project" value="UniProtKB-UniRule"/>
</dbReference>
<evidence type="ECO:0000256" key="4">
    <source>
        <dbReference type="ARBA" id="ARBA00022679"/>
    </source>
</evidence>
<protein>
    <recommendedName>
        <fullName evidence="9">Adenosylmethionine-8-amino-7-oxononanoate aminotransferase</fullName>
        <ecNumber evidence="9">2.6.1.62</ecNumber>
    </recommendedName>
    <alternativeName>
        <fullName evidence="9">7,8-diamino-pelargonic acid aminotransferase</fullName>
        <shortName evidence="9">DAPA AT</shortName>
        <shortName evidence="9">DAPA aminotransferase</shortName>
    </alternativeName>
    <alternativeName>
        <fullName evidence="9">7,8-diaminononanoate synthase</fullName>
        <shortName evidence="9">DANS</shortName>
    </alternativeName>
    <alternativeName>
        <fullName evidence="9">Diaminopelargonic acid synthase</fullName>
    </alternativeName>
</protein>
<dbReference type="NCBIfam" id="TIGR00508">
    <property type="entry name" value="bioA"/>
    <property type="match status" value="1"/>
</dbReference>
<evidence type="ECO:0000256" key="6">
    <source>
        <dbReference type="ARBA" id="ARBA00022756"/>
    </source>
</evidence>
<dbReference type="CDD" id="cd00610">
    <property type="entry name" value="OAT_like"/>
    <property type="match status" value="1"/>
</dbReference>
<feature type="binding site" evidence="9">
    <location>
        <position position="52"/>
    </location>
    <ligand>
        <name>substrate</name>
    </ligand>
</feature>
<comment type="subcellular location">
    <subcellularLocation>
        <location evidence="9">Cytoplasm</location>
    </subcellularLocation>
</comment>
<dbReference type="InterPro" id="IPR015424">
    <property type="entry name" value="PyrdxlP-dep_Trfase"/>
</dbReference>
<dbReference type="RefSeq" id="WP_137090264.1">
    <property type="nucleotide sequence ID" value="NZ_CP028923.1"/>
</dbReference>
<dbReference type="InterPro" id="IPR015422">
    <property type="entry name" value="PyrdxlP-dep_Trfase_small"/>
</dbReference>
<dbReference type="Pfam" id="PF00202">
    <property type="entry name" value="Aminotran_3"/>
    <property type="match status" value="1"/>
</dbReference>
<dbReference type="OrthoDB" id="9807885at2"/>
<dbReference type="HAMAP" id="MF_00834">
    <property type="entry name" value="BioA"/>
    <property type="match status" value="1"/>
</dbReference>
<dbReference type="InterPro" id="IPR005814">
    <property type="entry name" value="Aminotrans_3"/>
</dbReference>
<feature type="binding site" evidence="9">
    <location>
        <position position="267"/>
    </location>
    <ligand>
        <name>substrate</name>
    </ligand>
</feature>
<feature type="binding site" evidence="9">
    <location>
        <position position="392"/>
    </location>
    <ligand>
        <name>substrate</name>
    </ligand>
</feature>
<evidence type="ECO:0000256" key="3">
    <source>
        <dbReference type="ARBA" id="ARBA00022576"/>
    </source>
</evidence>
<evidence type="ECO:0000313" key="11">
    <source>
        <dbReference type="Proteomes" id="UP000298616"/>
    </source>
</evidence>
<dbReference type="InterPro" id="IPR005815">
    <property type="entry name" value="BioA"/>
</dbReference>
<feature type="binding site" evidence="9">
    <location>
        <position position="301"/>
    </location>
    <ligand>
        <name>substrate</name>
    </ligand>
</feature>
<reference evidence="10 11" key="1">
    <citation type="submission" date="2018-04" db="EMBL/GenBank/DDBJ databases">
        <title>Complete genome uncultured novel isolate.</title>
        <authorList>
            <person name="Merlino G."/>
        </authorList>
    </citation>
    <scope>NUCLEOTIDE SEQUENCE [LARGE SCALE GENOMIC DNA]</scope>
    <source>
        <strain evidence="11">R1DC9</strain>
    </source>
</reference>
<feature type="modified residue" description="N6-(pyridoxal phosphate)lysine" evidence="9">
    <location>
        <position position="267"/>
    </location>
</feature>
<keyword evidence="5 9" id="KW-0949">S-adenosyl-L-methionine</keyword>
<dbReference type="KEGG" id="fpf:DCC35_07940"/>
<dbReference type="GO" id="GO:0004141">
    <property type="term" value="F:dethiobiotin synthase activity"/>
    <property type="evidence" value="ECO:0007669"/>
    <property type="project" value="TreeGrafter"/>
</dbReference>
<evidence type="ECO:0000256" key="5">
    <source>
        <dbReference type="ARBA" id="ARBA00022691"/>
    </source>
</evidence>
<evidence type="ECO:0000256" key="2">
    <source>
        <dbReference type="ARBA" id="ARBA00005063"/>
    </source>
</evidence>
<feature type="site" description="Participates in the substrate recognition with KAPA and in a stacking interaction with the adenine ring of SAM" evidence="9">
    <location>
        <position position="17"/>
    </location>
</feature>
<comment type="subunit">
    <text evidence="9">Homodimer.</text>
</comment>
<dbReference type="PANTHER" id="PTHR42684">
    <property type="entry name" value="ADENOSYLMETHIONINE-8-AMINO-7-OXONONANOATE AMINOTRANSFERASE"/>
    <property type="match status" value="1"/>
</dbReference>
<dbReference type="Proteomes" id="UP000298616">
    <property type="component" value="Chromosome"/>
</dbReference>
<feature type="binding site" evidence="9">
    <location>
        <position position="238"/>
    </location>
    <ligand>
        <name>pyridoxal 5'-phosphate</name>
        <dbReference type="ChEBI" id="CHEBI:597326"/>
    </ligand>
</feature>
<proteinExistence type="inferred from homology"/>
<feature type="binding site" evidence="9">
    <location>
        <begin position="112"/>
        <end position="113"/>
    </location>
    <ligand>
        <name>pyridoxal 5'-phosphate</name>
        <dbReference type="ChEBI" id="CHEBI:597326"/>
    </ligand>
</feature>
<comment type="cofactor">
    <cofactor evidence="1 9">
        <name>pyridoxal 5'-phosphate</name>
        <dbReference type="ChEBI" id="CHEBI:597326"/>
    </cofactor>
</comment>
<keyword evidence="3 9" id="KW-0032">Aminotransferase</keyword>
<dbReference type="InterPro" id="IPR049704">
    <property type="entry name" value="Aminotrans_3_PPA_site"/>
</dbReference>
<comment type="function">
    <text evidence="9">Catalyzes the transfer of the alpha-amino group from S-adenosyl-L-methionine (SAM) to 7-keto-8-aminopelargonic acid (KAPA) to form 7,8-diaminopelargonic acid (DAPA). It is the only aminotransferase known to utilize SAM as an amino donor.</text>
</comment>
<keyword evidence="11" id="KW-1185">Reference proteome</keyword>
<comment type="similarity">
    <text evidence="9">Belongs to the class-III pyridoxal-phosphate-dependent aminotransferase family. BioA subfamily.</text>
</comment>
<dbReference type="GO" id="GO:0030170">
    <property type="term" value="F:pyridoxal phosphate binding"/>
    <property type="evidence" value="ECO:0007669"/>
    <property type="project" value="UniProtKB-UniRule"/>
</dbReference>
<evidence type="ECO:0000256" key="1">
    <source>
        <dbReference type="ARBA" id="ARBA00001933"/>
    </source>
</evidence>
<dbReference type="GO" id="GO:0005737">
    <property type="term" value="C:cytoplasm"/>
    <property type="evidence" value="ECO:0007669"/>
    <property type="project" value="UniProtKB-SubCell"/>
</dbReference>